<dbReference type="GO" id="GO:0005506">
    <property type="term" value="F:iron ion binding"/>
    <property type="evidence" value="ECO:0007669"/>
    <property type="project" value="InterPro"/>
</dbReference>
<dbReference type="EMBL" id="LBHC01000001">
    <property type="protein sequence ID" value="KLE32647.1"/>
    <property type="molecule type" value="Genomic_DNA"/>
</dbReference>
<evidence type="ECO:0000256" key="5">
    <source>
        <dbReference type="ARBA" id="ARBA00023098"/>
    </source>
</evidence>
<dbReference type="InterPro" id="IPR006694">
    <property type="entry name" value="Fatty_acid_hydroxylase"/>
</dbReference>
<comment type="subcellular location">
    <subcellularLocation>
        <location evidence="1">Endomembrane system</location>
        <topology evidence="1">Multi-pass membrane protein</topology>
    </subcellularLocation>
</comment>
<evidence type="ECO:0000313" key="7">
    <source>
        <dbReference type="EMBL" id="KLE32647.1"/>
    </source>
</evidence>
<sequence length="279" mass="31833">MENFLAAFAKLLSDTWPYALTFAVLALVTKRGAILAAIRRAGPEFRTNLLLMIFNVVLVLPFFLPSNAALREWIGGFRLVEPTLWEPLPQVITLLAAILVIDFGAYWRHRFEHSRPMWRFHATHHADTALHWLTVARKHPIARLLSLYADLLFAYILGFPVWAIIGAGLLRSWWGHFIHADVPWTLGLFGNVLISPAAHRLHHIRDEALMGYNYGNTFTLWDRLFGTYKDPAPYVDCETGIAEGTRGFFGELARPFEKRYHWGRKVDEVPAAESGEART</sequence>
<dbReference type="RefSeq" id="WP_047005498.1">
    <property type="nucleotide sequence ID" value="NZ_CP018097.1"/>
</dbReference>
<keyword evidence="5" id="KW-0443">Lipid metabolism</keyword>
<dbReference type="PATRIC" id="fig|502682.8.peg.184"/>
<proteinExistence type="predicted"/>
<evidence type="ECO:0000256" key="2">
    <source>
        <dbReference type="ARBA" id="ARBA00022692"/>
    </source>
</evidence>
<comment type="caution">
    <text evidence="7">The sequence shown here is derived from an EMBL/GenBank/DDBJ whole genome shotgun (WGS) entry which is preliminary data.</text>
</comment>
<evidence type="ECO:0000256" key="3">
    <source>
        <dbReference type="ARBA" id="ARBA00022989"/>
    </source>
</evidence>
<dbReference type="AlphaFoldDB" id="A0A0G9MPK3"/>
<dbReference type="GO" id="GO:0006643">
    <property type="term" value="P:membrane lipid metabolic process"/>
    <property type="evidence" value="ECO:0007669"/>
    <property type="project" value="TreeGrafter"/>
</dbReference>
<dbReference type="GO" id="GO:0008610">
    <property type="term" value="P:lipid biosynthetic process"/>
    <property type="evidence" value="ECO:0007669"/>
    <property type="project" value="InterPro"/>
</dbReference>
<dbReference type="PANTHER" id="PTHR21624">
    <property type="entry name" value="STEROL DESATURASE-RELATED PROTEIN"/>
    <property type="match status" value="1"/>
</dbReference>
<accession>A0A0G9MPK3</accession>
<dbReference type="InterPro" id="IPR051689">
    <property type="entry name" value="Sterol_desaturase/TMEM195"/>
</dbReference>
<evidence type="ECO:0000313" key="8">
    <source>
        <dbReference type="Proteomes" id="UP000053070"/>
    </source>
</evidence>
<dbReference type="Pfam" id="PF04116">
    <property type="entry name" value="FA_hydroxylase"/>
    <property type="match status" value="1"/>
</dbReference>
<name>A0A0G9MPK3_9SPHN</name>
<dbReference type="GO" id="GO:0050479">
    <property type="term" value="F:glyceryl-ether monooxygenase activity"/>
    <property type="evidence" value="ECO:0007669"/>
    <property type="project" value="TreeGrafter"/>
</dbReference>
<keyword evidence="2" id="KW-0812">Transmembrane</keyword>
<keyword evidence="3" id="KW-1133">Transmembrane helix</keyword>
<evidence type="ECO:0000256" key="6">
    <source>
        <dbReference type="ARBA" id="ARBA00023136"/>
    </source>
</evidence>
<keyword evidence="8" id="KW-1185">Reference proteome</keyword>
<dbReference type="Proteomes" id="UP000053070">
    <property type="component" value="Unassembled WGS sequence"/>
</dbReference>
<dbReference type="GO" id="GO:0016020">
    <property type="term" value="C:membrane"/>
    <property type="evidence" value="ECO:0007669"/>
    <property type="project" value="GOC"/>
</dbReference>
<gene>
    <name evidence="7" type="ORF">AAW01_00890</name>
</gene>
<evidence type="ECO:0000256" key="4">
    <source>
        <dbReference type="ARBA" id="ARBA00023002"/>
    </source>
</evidence>
<keyword evidence="4" id="KW-0560">Oxidoreductase</keyword>
<reference evidence="7 8" key="1">
    <citation type="submission" date="2015-04" db="EMBL/GenBank/DDBJ databases">
        <title>The draft genome sequence of Erythrobacr gangjinensis K7-2.</title>
        <authorList>
            <person name="Zhuang L."/>
            <person name="Liu Y."/>
            <person name="Shao Z."/>
        </authorList>
    </citation>
    <scope>NUCLEOTIDE SEQUENCE [LARGE SCALE GENOMIC DNA]</scope>
    <source>
        <strain evidence="7 8">K7-2</strain>
    </source>
</reference>
<dbReference type="OrthoDB" id="9770329at2"/>
<evidence type="ECO:0000256" key="1">
    <source>
        <dbReference type="ARBA" id="ARBA00004127"/>
    </source>
</evidence>
<protein>
    <submittedName>
        <fullName evidence="7">Uncharacterized protein</fullName>
    </submittedName>
</protein>
<dbReference type="KEGG" id="egn:BMF35_a1603"/>
<organism evidence="7 8">
    <name type="scientific">Aurantiacibacter gangjinensis</name>
    <dbReference type="NCBI Taxonomy" id="502682"/>
    <lineage>
        <taxon>Bacteria</taxon>
        <taxon>Pseudomonadati</taxon>
        <taxon>Pseudomonadota</taxon>
        <taxon>Alphaproteobacteria</taxon>
        <taxon>Sphingomonadales</taxon>
        <taxon>Erythrobacteraceae</taxon>
        <taxon>Aurantiacibacter</taxon>
    </lineage>
</organism>
<dbReference type="GO" id="GO:0012505">
    <property type="term" value="C:endomembrane system"/>
    <property type="evidence" value="ECO:0007669"/>
    <property type="project" value="UniProtKB-SubCell"/>
</dbReference>
<keyword evidence="6" id="KW-0472">Membrane</keyword>
<dbReference type="PANTHER" id="PTHR21624:SF1">
    <property type="entry name" value="ALKYLGLYCEROL MONOOXYGENASE"/>
    <property type="match status" value="1"/>
</dbReference>